<evidence type="ECO:0000256" key="1">
    <source>
        <dbReference type="SAM" id="Phobius"/>
    </source>
</evidence>
<dbReference type="EMBL" id="SJDT01000003">
    <property type="protein sequence ID" value="TBW22079.1"/>
    <property type="molecule type" value="Genomic_DNA"/>
</dbReference>
<gene>
    <name evidence="2" type="ORF">EZJ44_04430</name>
</gene>
<feature type="transmembrane region" description="Helical" evidence="1">
    <location>
        <begin position="66"/>
        <end position="99"/>
    </location>
</feature>
<dbReference type="OrthoDB" id="3268127at2"/>
<feature type="transmembrane region" description="Helical" evidence="1">
    <location>
        <begin position="7"/>
        <end position="28"/>
    </location>
</feature>
<accession>A0A4Q9V0A2</accession>
<protein>
    <submittedName>
        <fullName evidence="2">Uncharacterized protein</fullName>
    </submittedName>
</protein>
<keyword evidence="1" id="KW-0472">Membrane</keyword>
<keyword evidence="1" id="KW-1133">Transmembrane helix</keyword>
<dbReference type="Proteomes" id="UP000293036">
    <property type="component" value="Unassembled WGS sequence"/>
</dbReference>
<keyword evidence="1" id="KW-0812">Transmembrane</keyword>
<evidence type="ECO:0000313" key="3">
    <source>
        <dbReference type="Proteomes" id="UP000293036"/>
    </source>
</evidence>
<comment type="caution">
    <text evidence="2">The sequence shown here is derived from an EMBL/GenBank/DDBJ whole genome shotgun (WGS) entry which is preliminary data.</text>
</comment>
<keyword evidence="3" id="KW-1185">Reference proteome</keyword>
<proteinExistence type="predicted"/>
<dbReference type="AlphaFoldDB" id="A0A4Q9V0A2"/>
<organism evidence="2 3">
    <name type="scientific">Arcanobacterium bovis</name>
    <dbReference type="NCBI Taxonomy" id="2529275"/>
    <lineage>
        <taxon>Bacteria</taxon>
        <taxon>Bacillati</taxon>
        <taxon>Actinomycetota</taxon>
        <taxon>Actinomycetes</taxon>
        <taxon>Actinomycetales</taxon>
        <taxon>Actinomycetaceae</taxon>
        <taxon>Arcanobacterium</taxon>
    </lineage>
</organism>
<dbReference type="RefSeq" id="WP_131280613.1">
    <property type="nucleotide sequence ID" value="NZ_JBHSLR010000009.1"/>
</dbReference>
<feature type="transmembrane region" description="Helical" evidence="1">
    <location>
        <begin position="34"/>
        <end position="54"/>
    </location>
</feature>
<name>A0A4Q9V0A2_9ACTO</name>
<evidence type="ECO:0000313" key="2">
    <source>
        <dbReference type="EMBL" id="TBW22079.1"/>
    </source>
</evidence>
<sequence>MKKYLVPLLGVCVAFSAIMLVLGVITVVRAGLEPASVGVSIMGLAAFGVTLFGARTGRPMLCAAGALAMGLVVPTSFGIIPMIAGFIIFVLVISLQLYITTFTE</sequence>
<reference evidence="2 3" key="1">
    <citation type="submission" date="2019-02" db="EMBL/GenBank/DDBJ databases">
        <title>Arcanobacterium bovis sp. nov., isolated from the milk of a cow with mastitis.</title>
        <authorList>
            <person name="Sammra O."/>
            <person name="Foster G."/>
            <person name="Hassan A."/>
            <person name="Alssahen M."/>
            <person name="Laemmler C."/>
            <person name="Borowiak M."/>
            <person name="Malorny B."/>
            <person name="Abdulmawjood A."/>
        </authorList>
    </citation>
    <scope>NUCLEOTIDE SEQUENCE [LARGE SCALE GENOMIC DNA]</scope>
    <source>
        <strain evidence="2 3">C605018/01/1</strain>
    </source>
</reference>